<keyword evidence="2" id="KW-1185">Reference proteome</keyword>
<evidence type="ECO:0000313" key="1">
    <source>
        <dbReference type="EMBL" id="SDR03516.1"/>
    </source>
</evidence>
<organism evidence="1 2">
    <name type="scientific">Paraburkholderia tuberum</name>
    <dbReference type="NCBI Taxonomy" id="157910"/>
    <lineage>
        <taxon>Bacteria</taxon>
        <taxon>Pseudomonadati</taxon>
        <taxon>Pseudomonadota</taxon>
        <taxon>Betaproteobacteria</taxon>
        <taxon>Burkholderiales</taxon>
        <taxon>Burkholderiaceae</taxon>
        <taxon>Paraburkholderia</taxon>
    </lineage>
</organism>
<dbReference type="AlphaFoldDB" id="A0A1H1FSJ9"/>
<proteinExistence type="predicted"/>
<protein>
    <recommendedName>
        <fullName evidence="3">Glyoxalase/Bleomycin resistance protein/Dioxygenase superfamily protein</fullName>
    </recommendedName>
</protein>
<dbReference type="Gene3D" id="3.10.180.10">
    <property type="entry name" value="2,3-Dihydroxybiphenyl 1,2-Dioxygenase, domain 1"/>
    <property type="match status" value="1"/>
</dbReference>
<reference evidence="2" key="1">
    <citation type="submission" date="2016-10" db="EMBL/GenBank/DDBJ databases">
        <authorList>
            <person name="Varghese N."/>
            <person name="Submissions S."/>
        </authorList>
    </citation>
    <scope>NUCLEOTIDE SEQUENCE [LARGE SCALE GENOMIC DNA]</scope>
    <source>
        <strain evidence="2">DUS833</strain>
    </source>
</reference>
<dbReference type="EMBL" id="FNKX01000001">
    <property type="protein sequence ID" value="SDR03516.1"/>
    <property type="molecule type" value="Genomic_DNA"/>
</dbReference>
<dbReference type="InterPro" id="IPR029068">
    <property type="entry name" value="Glyas_Bleomycin-R_OHBP_Dase"/>
</dbReference>
<evidence type="ECO:0008006" key="3">
    <source>
        <dbReference type="Google" id="ProtNLM"/>
    </source>
</evidence>
<evidence type="ECO:0000313" key="2">
    <source>
        <dbReference type="Proteomes" id="UP000199365"/>
    </source>
</evidence>
<sequence length="127" mass="13605">MRPHYHRDYYAAFLVDPAGNRVEAVCHTSSPNLSAATSHPDCSNTARALWCRLRPAHDASGDLAHVPNAANIGARVGSACVRACAFANIAPTRDAFLPLPLHLAVRDLLAEADRTGDATRRAAVLPR</sequence>
<gene>
    <name evidence="1" type="ORF">SAMN05445850_2536</name>
</gene>
<name>A0A1H1FSJ9_9BURK</name>
<accession>A0A1H1FSJ9</accession>
<dbReference type="Proteomes" id="UP000199365">
    <property type="component" value="Unassembled WGS sequence"/>
</dbReference>